<dbReference type="GO" id="GO:0140359">
    <property type="term" value="F:ABC-type transporter activity"/>
    <property type="evidence" value="ECO:0007669"/>
    <property type="project" value="InterPro"/>
</dbReference>
<protein>
    <submittedName>
        <fullName evidence="7">ABC transporter family protein</fullName>
    </submittedName>
</protein>
<evidence type="ECO:0000256" key="4">
    <source>
        <dbReference type="ARBA" id="ARBA00023136"/>
    </source>
</evidence>
<keyword evidence="4 5" id="KW-0472">Membrane</keyword>
<dbReference type="GO" id="GO:0016887">
    <property type="term" value="F:ATP hydrolysis activity"/>
    <property type="evidence" value="ECO:0007669"/>
    <property type="project" value="InterPro"/>
</dbReference>
<dbReference type="Pfam" id="PF00005">
    <property type="entry name" value="ABC_tran"/>
    <property type="match status" value="1"/>
</dbReference>
<dbReference type="SUPFAM" id="SSF90123">
    <property type="entry name" value="ABC transporter transmembrane region"/>
    <property type="match status" value="1"/>
</dbReference>
<dbReference type="Gene3D" id="3.40.50.300">
    <property type="entry name" value="P-loop containing nucleotide triphosphate hydrolases"/>
    <property type="match status" value="1"/>
</dbReference>
<dbReference type="InterPro" id="IPR003439">
    <property type="entry name" value="ABC_transporter-like_ATP-bd"/>
</dbReference>
<dbReference type="Gene3D" id="1.20.1560.10">
    <property type="entry name" value="ABC transporter type 1, transmembrane domain"/>
    <property type="match status" value="1"/>
</dbReference>
<feature type="transmembrane region" description="Helical" evidence="5">
    <location>
        <begin position="274"/>
        <end position="295"/>
    </location>
</feature>
<dbReference type="RefSeq" id="WP_207900921.1">
    <property type="nucleotide sequence ID" value="NZ_JANKBG010000001.1"/>
</dbReference>
<dbReference type="PANTHER" id="PTHR24221:SF654">
    <property type="entry name" value="ATP-BINDING CASSETTE SUB-FAMILY B MEMBER 6"/>
    <property type="match status" value="1"/>
</dbReference>
<evidence type="ECO:0000256" key="5">
    <source>
        <dbReference type="SAM" id="Phobius"/>
    </source>
</evidence>
<dbReference type="Pfam" id="PF00664">
    <property type="entry name" value="ABC_membrane"/>
    <property type="match status" value="1"/>
</dbReference>
<feature type="transmembrane region" description="Helical" evidence="5">
    <location>
        <begin position="242"/>
        <end position="262"/>
    </location>
</feature>
<dbReference type="CDD" id="cd00267">
    <property type="entry name" value="ABC_ATPase"/>
    <property type="match status" value="1"/>
</dbReference>
<feature type="transmembrane region" description="Helical" evidence="5">
    <location>
        <begin position="58"/>
        <end position="82"/>
    </location>
</feature>
<evidence type="ECO:0000256" key="1">
    <source>
        <dbReference type="ARBA" id="ARBA00004651"/>
    </source>
</evidence>
<dbReference type="GO" id="GO:0005886">
    <property type="term" value="C:plasma membrane"/>
    <property type="evidence" value="ECO:0007669"/>
    <property type="project" value="UniProtKB-SubCell"/>
</dbReference>
<dbReference type="AlphaFoldDB" id="A0A4R3TP26"/>
<keyword evidence="8" id="KW-1185">Reference proteome</keyword>
<dbReference type="PANTHER" id="PTHR24221">
    <property type="entry name" value="ATP-BINDING CASSETTE SUB-FAMILY B"/>
    <property type="match status" value="1"/>
</dbReference>
<accession>A0A4R3TP26</accession>
<dbReference type="InterPro" id="IPR027417">
    <property type="entry name" value="P-loop_NTPase"/>
</dbReference>
<feature type="domain" description="ABC transmembrane type-1" evidence="6">
    <location>
        <begin position="23"/>
        <end position="303"/>
    </location>
</feature>
<dbReference type="SUPFAM" id="SSF52540">
    <property type="entry name" value="P-loop containing nucleoside triphosphate hydrolases"/>
    <property type="match status" value="1"/>
</dbReference>
<feature type="transmembrane region" description="Helical" evidence="5">
    <location>
        <begin position="162"/>
        <end position="179"/>
    </location>
</feature>
<dbReference type="PROSITE" id="PS50929">
    <property type="entry name" value="ABC_TM1F"/>
    <property type="match status" value="1"/>
</dbReference>
<evidence type="ECO:0000313" key="7">
    <source>
        <dbReference type="EMBL" id="TCU63538.1"/>
    </source>
</evidence>
<dbReference type="Proteomes" id="UP000295773">
    <property type="component" value="Unassembled WGS sequence"/>
</dbReference>
<dbReference type="InterPro" id="IPR036640">
    <property type="entry name" value="ABC1_TM_sf"/>
</dbReference>
<dbReference type="InterPro" id="IPR011527">
    <property type="entry name" value="ABC1_TM_dom"/>
</dbReference>
<comment type="caution">
    <text evidence="7">The sequence shown here is derived from an EMBL/GenBank/DDBJ whole genome shotgun (WGS) entry which is preliminary data.</text>
</comment>
<gene>
    <name evidence="7" type="ORF">EDD61_101190</name>
</gene>
<evidence type="ECO:0000313" key="8">
    <source>
        <dbReference type="Proteomes" id="UP000295773"/>
    </source>
</evidence>
<dbReference type="GO" id="GO:0034040">
    <property type="term" value="F:ATPase-coupled lipid transmembrane transporter activity"/>
    <property type="evidence" value="ECO:0007669"/>
    <property type="project" value="TreeGrafter"/>
</dbReference>
<evidence type="ECO:0000259" key="6">
    <source>
        <dbReference type="PROSITE" id="PS50929"/>
    </source>
</evidence>
<evidence type="ECO:0000256" key="3">
    <source>
        <dbReference type="ARBA" id="ARBA00022989"/>
    </source>
</evidence>
<proteinExistence type="predicted"/>
<reference evidence="7 8" key="1">
    <citation type="submission" date="2019-03" db="EMBL/GenBank/DDBJ databases">
        <title>Genomic Encyclopedia of Type Strains, Phase IV (KMG-IV): sequencing the most valuable type-strain genomes for metagenomic binning, comparative biology and taxonomic classification.</title>
        <authorList>
            <person name="Goeker M."/>
        </authorList>
    </citation>
    <scope>NUCLEOTIDE SEQUENCE [LARGE SCALE GENOMIC DNA]</scope>
    <source>
        <strain evidence="7 8">DSM 29481</strain>
    </source>
</reference>
<dbReference type="EMBL" id="SMBP01000001">
    <property type="protein sequence ID" value="TCU63538.1"/>
    <property type="molecule type" value="Genomic_DNA"/>
</dbReference>
<organism evidence="7 8">
    <name type="scientific">Longicatena caecimuris</name>
    <dbReference type="NCBI Taxonomy" id="1796635"/>
    <lineage>
        <taxon>Bacteria</taxon>
        <taxon>Bacillati</taxon>
        <taxon>Bacillota</taxon>
        <taxon>Erysipelotrichia</taxon>
        <taxon>Erysipelotrichales</taxon>
        <taxon>Erysipelotrichaceae</taxon>
        <taxon>Longicatena</taxon>
    </lineage>
</organism>
<keyword evidence="3 5" id="KW-1133">Transmembrane helix</keyword>
<dbReference type="GO" id="GO:0005524">
    <property type="term" value="F:ATP binding"/>
    <property type="evidence" value="ECO:0007669"/>
    <property type="project" value="InterPro"/>
</dbReference>
<feature type="transmembrane region" description="Helical" evidence="5">
    <location>
        <begin position="139"/>
        <end position="156"/>
    </location>
</feature>
<comment type="subcellular location">
    <subcellularLocation>
        <location evidence="1">Cell membrane</location>
        <topology evidence="1">Multi-pass membrane protein</topology>
    </subcellularLocation>
</comment>
<evidence type="ECO:0000256" key="2">
    <source>
        <dbReference type="ARBA" id="ARBA00022692"/>
    </source>
</evidence>
<sequence>MHTESVIKKLITSLTKGIREKLIFLLFISIIVQSQNVLISYVMGIIVDGLTSMKFSWVLQVLVFVCILIIAITALSTLQAYISSHLQFSYQHKLKELIYEHLFRVKLSSLTESVSAICEKIDTDTLTCANYVMEDKLQVYIDAVLAFLITGILFFVDWQICLLVLLLAILNIGIYMISYQKMFRIRKAEKDAQTASFSREVMWMGRGKLVRLEHLYTNVKKDIHAIYTTCEKAMKHSLNVSSAYNFICSMISSLSLILIIYLSLKRIQVGEITVGEFVVAFNFFNMLVTYISSILNFGSKKQEMHIAITRLDTLMDLEEESEEGIILDSIHDIIIKNLTIFYGDKKIVKHLTCKFKQGNSYVIKGANGAGKSSLLDVLSGFQAYEAEAFLINDIPFSELQVYHYRKIVSPMHFNSRMLYRTPY</sequence>
<name>A0A4R3TP26_9FIRM</name>
<keyword evidence="2 5" id="KW-0812">Transmembrane</keyword>
<feature type="transmembrane region" description="Helical" evidence="5">
    <location>
        <begin position="21"/>
        <end position="46"/>
    </location>
</feature>
<dbReference type="InterPro" id="IPR039421">
    <property type="entry name" value="Type_1_exporter"/>
</dbReference>